<comment type="function">
    <text evidence="8">Catalyzes the attachment of tyrosine to tRNA(Tyr) in a two-step reaction: tyrosine is first activated by ATP to form Tyr-AMP and then transferred to the acceptor end of tRNA(Tyr).</text>
</comment>
<feature type="binding site" evidence="8">
    <location>
        <position position="172"/>
    </location>
    <ligand>
        <name>L-tyrosine</name>
        <dbReference type="ChEBI" id="CHEBI:58315"/>
    </ligand>
</feature>
<comment type="subunit">
    <text evidence="8">Homodimer.</text>
</comment>
<feature type="binding site" evidence="8">
    <location>
        <position position="231"/>
    </location>
    <ligand>
        <name>ATP</name>
        <dbReference type="ChEBI" id="CHEBI:30616"/>
    </ligand>
</feature>
<dbReference type="AlphaFoldDB" id="A0A7S6WP00"/>
<dbReference type="SUPFAM" id="SSF52374">
    <property type="entry name" value="Nucleotidylyl transferase"/>
    <property type="match status" value="1"/>
</dbReference>
<dbReference type="Gene3D" id="1.10.240.10">
    <property type="entry name" value="Tyrosyl-Transfer RNA Synthetase"/>
    <property type="match status" value="1"/>
</dbReference>
<dbReference type="InterPro" id="IPR014729">
    <property type="entry name" value="Rossmann-like_a/b/a_fold"/>
</dbReference>
<dbReference type="CDD" id="cd00805">
    <property type="entry name" value="TyrRS_core"/>
    <property type="match status" value="1"/>
</dbReference>
<dbReference type="Proteomes" id="UP000593915">
    <property type="component" value="Chromosome"/>
</dbReference>
<keyword evidence="8" id="KW-0963">Cytoplasm</keyword>
<name>A0A7S6WP00_9SPIR</name>
<dbReference type="NCBIfam" id="TIGR00234">
    <property type="entry name" value="tyrS"/>
    <property type="match status" value="1"/>
</dbReference>
<dbReference type="InterPro" id="IPR001412">
    <property type="entry name" value="aa-tRNA-synth_I_CS"/>
</dbReference>
<keyword evidence="4 9" id="KW-0694">RNA-binding</keyword>
<keyword evidence="5 8" id="KW-0648">Protein biosynthesis</keyword>
<dbReference type="PROSITE" id="PS50889">
    <property type="entry name" value="S4"/>
    <property type="match status" value="1"/>
</dbReference>
<evidence type="ECO:0000313" key="11">
    <source>
        <dbReference type="EMBL" id="QOW60122.1"/>
    </source>
</evidence>
<evidence type="ECO:0000313" key="12">
    <source>
        <dbReference type="Proteomes" id="UP000593915"/>
    </source>
</evidence>
<dbReference type="InterPro" id="IPR002305">
    <property type="entry name" value="aa-tRNA-synth_Ic"/>
</dbReference>
<protein>
    <recommendedName>
        <fullName evidence="8">Tyrosine--tRNA ligase</fullName>
        <ecNumber evidence="8">6.1.1.1</ecNumber>
    </recommendedName>
    <alternativeName>
        <fullName evidence="8">Tyrosyl-tRNA synthetase</fullName>
        <shortName evidence="8">TyrRS</shortName>
    </alternativeName>
</protein>
<dbReference type="FunFam" id="1.10.240.10:FF:000001">
    <property type="entry name" value="Tyrosine--tRNA ligase"/>
    <property type="match status" value="1"/>
</dbReference>
<dbReference type="Pfam" id="PF00579">
    <property type="entry name" value="tRNA-synt_1b"/>
    <property type="match status" value="1"/>
</dbReference>
<feature type="short sequence motif" description="'HIGH' region" evidence="8">
    <location>
        <begin position="40"/>
        <end position="49"/>
    </location>
</feature>
<dbReference type="HAMAP" id="MF_02006">
    <property type="entry name" value="Tyr_tRNA_synth_type1"/>
    <property type="match status" value="1"/>
</dbReference>
<evidence type="ECO:0000256" key="3">
    <source>
        <dbReference type="ARBA" id="ARBA00022840"/>
    </source>
</evidence>
<reference evidence="11 12" key="1">
    <citation type="submission" date="2020-09" db="EMBL/GenBank/DDBJ databases">
        <title>Characterization of Treponema spp. from bovine digital dermatitis in Korea.</title>
        <authorList>
            <person name="Espiritu H.M."/>
            <person name="Cho Y.I."/>
            <person name="Mamuad L."/>
        </authorList>
    </citation>
    <scope>NUCLEOTIDE SEQUENCE [LARGE SCALE GENOMIC DNA]</scope>
    <source>
        <strain evidence="11 12">KS1</strain>
    </source>
</reference>
<evidence type="ECO:0000256" key="7">
    <source>
        <dbReference type="ARBA" id="ARBA00048248"/>
    </source>
</evidence>
<dbReference type="GO" id="GO:0003723">
    <property type="term" value="F:RNA binding"/>
    <property type="evidence" value="ECO:0007669"/>
    <property type="project" value="UniProtKB-KW"/>
</dbReference>
<keyword evidence="6 8" id="KW-0030">Aminoacyl-tRNA synthetase</keyword>
<comment type="catalytic activity">
    <reaction evidence="7 8">
        <text>tRNA(Tyr) + L-tyrosine + ATP = L-tyrosyl-tRNA(Tyr) + AMP + diphosphate + H(+)</text>
        <dbReference type="Rhea" id="RHEA:10220"/>
        <dbReference type="Rhea" id="RHEA-COMP:9706"/>
        <dbReference type="Rhea" id="RHEA-COMP:9707"/>
        <dbReference type="ChEBI" id="CHEBI:15378"/>
        <dbReference type="ChEBI" id="CHEBI:30616"/>
        <dbReference type="ChEBI" id="CHEBI:33019"/>
        <dbReference type="ChEBI" id="CHEBI:58315"/>
        <dbReference type="ChEBI" id="CHEBI:78442"/>
        <dbReference type="ChEBI" id="CHEBI:78536"/>
        <dbReference type="ChEBI" id="CHEBI:456215"/>
        <dbReference type="EC" id="6.1.1.1"/>
    </reaction>
</comment>
<dbReference type="GO" id="GO:0006437">
    <property type="term" value="P:tyrosyl-tRNA aminoacylation"/>
    <property type="evidence" value="ECO:0007669"/>
    <property type="project" value="UniProtKB-UniRule"/>
</dbReference>
<dbReference type="InterPro" id="IPR024088">
    <property type="entry name" value="Tyr-tRNA-ligase_bac-type"/>
</dbReference>
<evidence type="ECO:0000256" key="6">
    <source>
        <dbReference type="ARBA" id="ARBA00023146"/>
    </source>
</evidence>
<evidence type="ECO:0000256" key="9">
    <source>
        <dbReference type="PROSITE-ProRule" id="PRU00182"/>
    </source>
</evidence>
<dbReference type="SUPFAM" id="SSF55174">
    <property type="entry name" value="Alpha-L RNA-binding motif"/>
    <property type="match status" value="1"/>
</dbReference>
<dbReference type="Pfam" id="PF22421">
    <property type="entry name" value="SYY_C-terminal"/>
    <property type="match status" value="1"/>
</dbReference>
<comment type="subcellular location">
    <subcellularLocation>
        <location evidence="8">Cytoplasm</location>
    </subcellularLocation>
</comment>
<dbReference type="GO" id="GO:0005524">
    <property type="term" value="F:ATP binding"/>
    <property type="evidence" value="ECO:0007669"/>
    <property type="project" value="UniProtKB-UniRule"/>
</dbReference>
<evidence type="ECO:0000256" key="2">
    <source>
        <dbReference type="ARBA" id="ARBA00022741"/>
    </source>
</evidence>
<dbReference type="EMBL" id="CP061839">
    <property type="protein sequence ID" value="QOW60122.1"/>
    <property type="molecule type" value="Genomic_DNA"/>
</dbReference>
<feature type="short sequence motif" description="'KMSKS' region" evidence="8">
    <location>
        <begin position="228"/>
        <end position="232"/>
    </location>
</feature>
<dbReference type="PRINTS" id="PR01040">
    <property type="entry name" value="TRNASYNTHTYR"/>
</dbReference>
<evidence type="ECO:0000256" key="5">
    <source>
        <dbReference type="ARBA" id="ARBA00022917"/>
    </source>
</evidence>
<evidence type="ECO:0000259" key="10">
    <source>
        <dbReference type="Pfam" id="PF22421"/>
    </source>
</evidence>
<keyword evidence="1 8" id="KW-0436">Ligase</keyword>
<dbReference type="PANTHER" id="PTHR11766">
    <property type="entry name" value="TYROSYL-TRNA SYNTHETASE"/>
    <property type="match status" value="1"/>
</dbReference>
<dbReference type="InterPro" id="IPR036986">
    <property type="entry name" value="S4_RNA-bd_sf"/>
</dbReference>
<dbReference type="EC" id="6.1.1.1" evidence="8"/>
<dbReference type="GO" id="GO:0004831">
    <property type="term" value="F:tyrosine-tRNA ligase activity"/>
    <property type="evidence" value="ECO:0007669"/>
    <property type="project" value="UniProtKB-UniRule"/>
</dbReference>
<proteinExistence type="inferred from homology"/>
<dbReference type="Gene3D" id="3.10.290.10">
    <property type="entry name" value="RNA-binding S4 domain"/>
    <property type="match status" value="1"/>
</dbReference>
<gene>
    <name evidence="8" type="primary">tyrS</name>
    <name evidence="11" type="ORF">IFE08_09760</name>
</gene>
<feature type="binding site" evidence="8">
    <location>
        <position position="35"/>
    </location>
    <ligand>
        <name>L-tyrosine</name>
        <dbReference type="ChEBI" id="CHEBI:58315"/>
    </ligand>
</feature>
<dbReference type="RefSeq" id="WP_029409808.1">
    <property type="nucleotide sequence ID" value="NZ_CP061839.1"/>
</dbReference>
<evidence type="ECO:0000256" key="4">
    <source>
        <dbReference type="ARBA" id="ARBA00022884"/>
    </source>
</evidence>
<keyword evidence="2 8" id="KW-0547">Nucleotide-binding</keyword>
<dbReference type="PANTHER" id="PTHR11766:SF0">
    <property type="entry name" value="TYROSINE--TRNA LIGASE, MITOCHONDRIAL"/>
    <property type="match status" value="1"/>
</dbReference>
<dbReference type="InterPro" id="IPR054608">
    <property type="entry name" value="SYY-like_C"/>
</dbReference>
<sequence length="406" mass="45414">MNEALETLEKRGFIKQCTNLDLLSEKMNNGPIVFYNGADPTGPSLHIGHLVPIFALKHLCRAGHRGIILIGGGTARIGDPSGKTEMRKMLDYDTLDKNAESIQKQLEKFLAEDAASVRFMNNKEWFANVNYIDFLRDIGSHFSVNKMLTFEAYKKRMETGLSFLEFNYQLLQSYDFLTLNKNYGVTLQIGGDDQWGNMVAGSDLIRRKTGNEVFSLTFNLITRSDGQKMGKSEKGALFLDPNLVSPYDFFQYWRNVDDSDVKKFMKLFTFLPMDEIESVCAGNINAAKERLAFEVTFLIHGKTEAEKALEGAKAAFSGGGNKEAMPTVDFPASRFAEGIGVLDLFAEAGLASTKSEARRLVEQGGAFIGEEKISDIKALIKTDRLDKDNELILRAGKKRFIRVKLT</sequence>
<dbReference type="InterPro" id="IPR024107">
    <property type="entry name" value="Tyr-tRNA-ligase_bac_1"/>
</dbReference>
<dbReference type="Gene3D" id="3.40.50.620">
    <property type="entry name" value="HUPs"/>
    <property type="match status" value="1"/>
</dbReference>
<accession>A0A7S6WP00</accession>
<organism evidence="11 12">
    <name type="scientific">Treponema pedis</name>
    <dbReference type="NCBI Taxonomy" id="409322"/>
    <lineage>
        <taxon>Bacteria</taxon>
        <taxon>Pseudomonadati</taxon>
        <taxon>Spirochaetota</taxon>
        <taxon>Spirochaetia</taxon>
        <taxon>Spirochaetales</taxon>
        <taxon>Treponemataceae</taxon>
        <taxon>Treponema</taxon>
    </lineage>
</organism>
<dbReference type="CDD" id="cd00165">
    <property type="entry name" value="S4"/>
    <property type="match status" value="1"/>
</dbReference>
<evidence type="ECO:0000256" key="1">
    <source>
        <dbReference type="ARBA" id="ARBA00022598"/>
    </source>
</evidence>
<keyword evidence="3 8" id="KW-0067">ATP-binding</keyword>
<evidence type="ECO:0000256" key="8">
    <source>
        <dbReference type="HAMAP-Rule" id="MF_02006"/>
    </source>
</evidence>
<comment type="similarity">
    <text evidence="8">Belongs to the class-I aminoacyl-tRNA synthetase family. TyrS type 1 subfamily.</text>
</comment>
<dbReference type="InterPro" id="IPR002307">
    <property type="entry name" value="Tyr-tRNA-ligase"/>
</dbReference>
<dbReference type="GO" id="GO:0005829">
    <property type="term" value="C:cytosol"/>
    <property type="evidence" value="ECO:0007669"/>
    <property type="project" value="TreeGrafter"/>
</dbReference>
<feature type="domain" description="Tyrosine--tRNA ligase SYY-like C-terminal" evidence="10">
    <location>
        <begin position="330"/>
        <end position="401"/>
    </location>
</feature>
<feature type="binding site" evidence="8">
    <location>
        <position position="168"/>
    </location>
    <ligand>
        <name>L-tyrosine</name>
        <dbReference type="ChEBI" id="CHEBI:58315"/>
    </ligand>
</feature>
<dbReference type="PROSITE" id="PS00178">
    <property type="entry name" value="AA_TRNA_LIGASE_I"/>
    <property type="match status" value="1"/>
</dbReference>